<dbReference type="AlphaFoldDB" id="B3QZQ3"/>
<name>B3QZQ3_PHYMT</name>
<evidence type="ECO:0000313" key="8">
    <source>
        <dbReference type="Proteomes" id="UP000002020"/>
    </source>
</evidence>
<dbReference type="InterPro" id="IPR051461">
    <property type="entry name" value="UPF0750_membrane"/>
</dbReference>
<keyword evidence="4 6" id="KW-1133">Transmembrane helix</keyword>
<feature type="transmembrane region" description="Helical" evidence="6">
    <location>
        <begin position="173"/>
        <end position="195"/>
    </location>
</feature>
<dbReference type="EMBL" id="CU469464">
    <property type="protein sequence ID" value="CAP18440.1"/>
    <property type="molecule type" value="Genomic_DNA"/>
</dbReference>
<keyword evidence="8" id="KW-1185">Reference proteome</keyword>
<keyword evidence="3 6" id="KW-0812">Transmembrane</keyword>
<dbReference type="eggNOG" id="COG1284">
    <property type="taxonomic scope" value="Bacteria"/>
</dbReference>
<evidence type="ECO:0000256" key="2">
    <source>
        <dbReference type="ARBA" id="ARBA00022475"/>
    </source>
</evidence>
<feature type="transmembrane region" description="Helical" evidence="6">
    <location>
        <begin position="201"/>
        <end position="224"/>
    </location>
</feature>
<keyword evidence="5 6" id="KW-0472">Membrane</keyword>
<evidence type="ECO:0000256" key="1">
    <source>
        <dbReference type="ARBA" id="ARBA00004651"/>
    </source>
</evidence>
<reference evidence="7 8" key="1">
    <citation type="journal article" date="2008" name="BMC Genomics">
        <title>The linear chromosome of the plant-pathogenic mycoplasma 'Candidatus Phytoplasma mali'.</title>
        <authorList>
            <person name="Kube M."/>
            <person name="Schneider B."/>
            <person name="Kuhl H."/>
            <person name="Dandekar T."/>
            <person name="Heitmann K."/>
            <person name="Migdoll A.M."/>
            <person name="Reinhardt R."/>
            <person name="Seemueller E."/>
        </authorList>
    </citation>
    <scope>NUCLEOTIDE SEQUENCE [LARGE SCALE GENOMIC DNA]</scope>
    <source>
        <strain evidence="7 8">AT</strain>
    </source>
</reference>
<organism evidence="8">
    <name type="scientific">Phytoplasma mali (strain AT)</name>
    <dbReference type="NCBI Taxonomy" id="482235"/>
    <lineage>
        <taxon>Bacteria</taxon>
        <taxon>Bacillati</taxon>
        <taxon>Mycoplasmatota</taxon>
        <taxon>Mollicutes</taxon>
        <taxon>Acholeplasmatales</taxon>
        <taxon>Acholeplasmataceae</taxon>
        <taxon>Candidatus Phytoplasma</taxon>
        <taxon>16SrX (Apple proliferation group)</taxon>
    </lineage>
</organism>
<dbReference type="STRING" id="37692.ATP_00253"/>
<dbReference type="InterPro" id="IPR003740">
    <property type="entry name" value="YitT"/>
</dbReference>
<dbReference type="Proteomes" id="UP000002020">
    <property type="component" value="Chromosome"/>
</dbReference>
<feature type="transmembrane region" description="Helical" evidence="6">
    <location>
        <begin position="52"/>
        <end position="71"/>
    </location>
</feature>
<evidence type="ECO:0000313" key="7">
    <source>
        <dbReference type="EMBL" id="CAP18440.1"/>
    </source>
</evidence>
<proteinExistence type="predicted"/>
<feature type="transmembrane region" description="Helical" evidence="6">
    <location>
        <begin position="83"/>
        <end position="101"/>
    </location>
</feature>
<gene>
    <name evidence="7" type="ordered locus">ATP_00253</name>
</gene>
<dbReference type="Pfam" id="PF02588">
    <property type="entry name" value="YitT_membrane"/>
    <property type="match status" value="1"/>
</dbReference>
<evidence type="ECO:0000256" key="6">
    <source>
        <dbReference type="SAM" id="Phobius"/>
    </source>
</evidence>
<dbReference type="GO" id="GO:0005886">
    <property type="term" value="C:plasma membrane"/>
    <property type="evidence" value="ECO:0007669"/>
    <property type="project" value="UniProtKB-SubCell"/>
</dbReference>
<dbReference type="PANTHER" id="PTHR33545:SF5">
    <property type="entry name" value="UPF0750 MEMBRANE PROTEIN YITT"/>
    <property type="match status" value="1"/>
</dbReference>
<evidence type="ECO:0000256" key="5">
    <source>
        <dbReference type="ARBA" id="ARBA00023136"/>
    </source>
</evidence>
<evidence type="ECO:0000256" key="3">
    <source>
        <dbReference type="ARBA" id="ARBA00022692"/>
    </source>
</evidence>
<dbReference type="HOGENOM" id="CLU_1183061_0_0_14"/>
<feature type="transmembrane region" description="Helical" evidence="6">
    <location>
        <begin position="131"/>
        <end position="152"/>
    </location>
</feature>
<keyword evidence="2" id="KW-1003">Cell membrane</keyword>
<dbReference type="KEGG" id="pml:ATP_00253"/>
<comment type="subcellular location">
    <subcellularLocation>
        <location evidence="1">Cell membrane</location>
        <topology evidence="1">Multi-pass membrane protein</topology>
    </subcellularLocation>
</comment>
<protein>
    <submittedName>
        <fullName evidence="7">Uncharacterized protein</fullName>
    </submittedName>
</protein>
<accession>B3QZQ3</accession>
<evidence type="ECO:0000256" key="4">
    <source>
        <dbReference type="ARBA" id="ARBA00022989"/>
    </source>
</evidence>
<sequence>MICCCFFGYFSVCFFGPQYKCVIYTSGIYGVSDAVSRFFIKIGFLQENNKDYFASFLYILVNFLLFLFIAFPKLDKNFNINSIFSIVFLSLFVSFFSFHIVKNPNNEGFFAQSKNFFGIFDTESIELKKNILRAFLSGILISICLIIPIKIGSSTGGIDIIAKYLFIYKNKDISLVIIIFNYSISFFFVLINFFLNPSENFNINSILLSNLKMISFSITTYFLNPSNKKIFIKK</sequence>
<dbReference type="PANTHER" id="PTHR33545">
    <property type="entry name" value="UPF0750 MEMBRANE PROTEIN YITT-RELATED"/>
    <property type="match status" value="1"/>
</dbReference>